<proteinExistence type="predicted"/>
<evidence type="ECO:0000313" key="3">
    <source>
        <dbReference type="Proteomes" id="UP001168877"/>
    </source>
</evidence>
<name>A0AA39RP82_ACESA</name>
<dbReference type="EMBL" id="JAUESC010000386">
    <property type="protein sequence ID" value="KAK0577281.1"/>
    <property type="molecule type" value="Genomic_DNA"/>
</dbReference>
<feature type="compositionally biased region" description="Low complexity" evidence="1">
    <location>
        <begin position="231"/>
        <end position="256"/>
    </location>
</feature>
<sequence>MDGISGGQRASDEVAQIAHVRDHSREIGTGGAIGDGIEKASDSDGFGVELSATCWGGQRWSPVGMGPLQQVWNQWLIREESRSVLHRNLNRGRWGGPTKSQEVGKKEDQMILETMCVDGPGDGLTDPIEEKGCLGKACHLEGSEVAQLQGKMVKFVNEVVEGPNRLMSGLDNMEPDQKSIDNNKSSPPVKKKKWKRSARELHNKLAANMMTSPLHRKLATSISAKMKSRRSSLSPSNTRSSPKNSNGKNKVVGNKSLYLLSSPDGGSTGWVAGTQPPSCKRRVSFEDEDGSARSKKLKMQDSNPFTILSAEPVEQARREQ</sequence>
<feature type="region of interest" description="Disordered" evidence="1">
    <location>
        <begin position="165"/>
        <end position="197"/>
    </location>
</feature>
<reference evidence="2" key="1">
    <citation type="journal article" date="2022" name="Plant J.">
        <title>Strategies of tolerance reflected in two North American maple genomes.</title>
        <authorList>
            <person name="McEvoy S.L."/>
            <person name="Sezen U.U."/>
            <person name="Trouern-Trend A."/>
            <person name="McMahon S.M."/>
            <person name="Schaberg P.G."/>
            <person name="Yang J."/>
            <person name="Wegrzyn J.L."/>
            <person name="Swenson N.G."/>
        </authorList>
    </citation>
    <scope>NUCLEOTIDE SEQUENCE</scope>
    <source>
        <strain evidence="2">NS2018</strain>
    </source>
</reference>
<comment type="caution">
    <text evidence="2">The sequence shown here is derived from an EMBL/GenBank/DDBJ whole genome shotgun (WGS) entry which is preliminary data.</text>
</comment>
<reference evidence="2" key="2">
    <citation type="submission" date="2023-06" db="EMBL/GenBank/DDBJ databases">
        <authorList>
            <person name="Swenson N.G."/>
            <person name="Wegrzyn J.L."/>
            <person name="Mcevoy S.L."/>
        </authorList>
    </citation>
    <scope>NUCLEOTIDE SEQUENCE</scope>
    <source>
        <strain evidence="2">NS2018</strain>
        <tissue evidence="2">Leaf</tissue>
    </source>
</reference>
<gene>
    <name evidence="2" type="ORF">LWI29_030762</name>
</gene>
<evidence type="ECO:0000256" key="1">
    <source>
        <dbReference type="SAM" id="MobiDB-lite"/>
    </source>
</evidence>
<accession>A0AA39RP82</accession>
<evidence type="ECO:0000313" key="2">
    <source>
        <dbReference type="EMBL" id="KAK0577281.1"/>
    </source>
</evidence>
<feature type="region of interest" description="Disordered" evidence="1">
    <location>
        <begin position="222"/>
        <end position="320"/>
    </location>
</feature>
<dbReference type="Proteomes" id="UP001168877">
    <property type="component" value="Unassembled WGS sequence"/>
</dbReference>
<organism evidence="2 3">
    <name type="scientific">Acer saccharum</name>
    <name type="common">Sugar maple</name>
    <dbReference type="NCBI Taxonomy" id="4024"/>
    <lineage>
        <taxon>Eukaryota</taxon>
        <taxon>Viridiplantae</taxon>
        <taxon>Streptophyta</taxon>
        <taxon>Embryophyta</taxon>
        <taxon>Tracheophyta</taxon>
        <taxon>Spermatophyta</taxon>
        <taxon>Magnoliopsida</taxon>
        <taxon>eudicotyledons</taxon>
        <taxon>Gunneridae</taxon>
        <taxon>Pentapetalae</taxon>
        <taxon>rosids</taxon>
        <taxon>malvids</taxon>
        <taxon>Sapindales</taxon>
        <taxon>Sapindaceae</taxon>
        <taxon>Hippocastanoideae</taxon>
        <taxon>Acereae</taxon>
        <taxon>Acer</taxon>
    </lineage>
</organism>
<dbReference type="AlphaFoldDB" id="A0AA39RP82"/>
<keyword evidence="3" id="KW-1185">Reference proteome</keyword>
<protein>
    <submittedName>
        <fullName evidence="2">Uncharacterized protein</fullName>
    </submittedName>
</protein>